<proteinExistence type="predicted"/>
<dbReference type="EMBL" id="JAHLQK010000006">
    <property type="protein sequence ID" value="MBU5677741.1"/>
    <property type="molecule type" value="Genomic_DNA"/>
</dbReference>
<dbReference type="Proteomes" id="UP000779508">
    <property type="component" value="Unassembled WGS sequence"/>
</dbReference>
<organism evidence="1 2">
    <name type="scientific">Alkaliphilus flagellatus</name>
    <dbReference type="NCBI Taxonomy" id="2841507"/>
    <lineage>
        <taxon>Bacteria</taxon>
        <taxon>Bacillati</taxon>
        <taxon>Bacillota</taxon>
        <taxon>Clostridia</taxon>
        <taxon>Peptostreptococcales</taxon>
        <taxon>Natronincolaceae</taxon>
        <taxon>Alkaliphilus</taxon>
    </lineage>
</organism>
<dbReference type="RefSeq" id="WP_216418712.1">
    <property type="nucleotide sequence ID" value="NZ_JAHLQK010000006.1"/>
</dbReference>
<protein>
    <recommendedName>
        <fullName evidence="3">IrrE N-terminal-like domain-containing protein</fullName>
    </recommendedName>
</protein>
<sequence length="151" mass="17941">MRYERLIIETEKEVKIKEKPLKYGLKGLYKNRKIIIDSRLKTTAEKTCILSEELGHHFTTVGNIIDQSKIENRQQERKARAWGYEKLVGIINLVNAYKDGVRSRFELAEYLEVTEDYIEDAIKYYKEKHGLYCEIDNYIVYFEPLVVLEKL</sequence>
<name>A0ABS6G6G6_9FIRM</name>
<reference evidence="1 2" key="1">
    <citation type="submission" date="2021-06" db="EMBL/GenBank/DDBJ databases">
        <authorList>
            <person name="Sun Q."/>
            <person name="Li D."/>
        </authorList>
    </citation>
    <scope>NUCLEOTIDE SEQUENCE [LARGE SCALE GENOMIC DNA]</scope>
    <source>
        <strain evidence="1 2">MSJ-5</strain>
    </source>
</reference>
<evidence type="ECO:0008006" key="3">
    <source>
        <dbReference type="Google" id="ProtNLM"/>
    </source>
</evidence>
<accession>A0ABS6G6G6</accession>
<evidence type="ECO:0000313" key="1">
    <source>
        <dbReference type="EMBL" id="MBU5677741.1"/>
    </source>
</evidence>
<keyword evidence="2" id="KW-1185">Reference proteome</keyword>
<comment type="caution">
    <text evidence="1">The sequence shown here is derived from an EMBL/GenBank/DDBJ whole genome shotgun (WGS) entry which is preliminary data.</text>
</comment>
<evidence type="ECO:0000313" key="2">
    <source>
        <dbReference type="Proteomes" id="UP000779508"/>
    </source>
</evidence>
<gene>
    <name evidence="1" type="ORF">KQI88_15075</name>
</gene>